<keyword evidence="2" id="KW-0378">Hydrolase</keyword>
<comment type="caution">
    <text evidence="2">The sequence shown here is derived from an EMBL/GenBank/DDBJ whole genome shotgun (WGS) entry which is preliminary data.</text>
</comment>
<sequence>MIREFRPHSNYRRRARAIDACPEKGMSASVSPRARLALLVPVVICGLILSGCTTAPPRHAPQPRGQEAALVPASMHITLSDGAVAPLRVWPAKAPMRAIILTLHGFGDSRDAWEFSAPQLAASGIETIAPDARGFGETASRGRWSSTARLVQDAREEARFIHARNPTLPLFIMGESMGGAVATILAADPQAAREGAGLSGVILVSPAIWRFDPFSRLVLQGLDAIAPDWVFTGAHVPGEHIATNNIAALRRLYFDPLTLHEYRLDTLHGLVELMADGQGQARNVQLPMLVLYGDHDQMIPAPPMASFWHHLPASVRKDLIPGGHHLLLRDRNGRNATGDIASWILHPDQPLPSGGDAAAAAWMAGDPGHFAP</sequence>
<dbReference type="EMBL" id="CBLX010000013">
    <property type="protein sequence ID" value="CDG40000.1"/>
    <property type="molecule type" value="Genomic_DNA"/>
</dbReference>
<dbReference type="GO" id="GO:0004622">
    <property type="term" value="F:phosphatidylcholine lysophospholipase activity"/>
    <property type="evidence" value="ECO:0007669"/>
    <property type="project" value="UniProtKB-EC"/>
</dbReference>
<dbReference type="SUPFAM" id="SSF53474">
    <property type="entry name" value="alpha/beta-Hydrolases"/>
    <property type="match status" value="1"/>
</dbReference>
<dbReference type="AlphaFoldDB" id="A0A060QGB7"/>
<dbReference type="PANTHER" id="PTHR11614">
    <property type="entry name" value="PHOSPHOLIPASE-RELATED"/>
    <property type="match status" value="1"/>
</dbReference>
<dbReference type="Proteomes" id="UP000027583">
    <property type="component" value="Unassembled WGS sequence"/>
</dbReference>
<dbReference type="InterPro" id="IPR051044">
    <property type="entry name" value="MAG_DAG_Lipase"/>
</dbReference>
<dbReference type="Pfam" id="PF12146">
    <property type="entry name" value="Hydrolase_4"/>
    <property type="match status" value="1"/>
</dbReference>
<dbReference type="InterPro" id="IPR022742">
    <property type="entry name" value="Hydrolase_4"/>
</dbReference>
<evidence type="ECO:0000313" key="3">
    <source>
        <dbReference type="Proteomes" id="UP000027583"/>
    </source>
</evidence>
<protein>
    <submittedName>
        <fullName evidence="2">Lysophospholipase</fullName>
        <ecNumber evidence="2">3.1.1.5</ecNumber>
    </submittedName>
</protein>
<dbReference type="PRINTS" id="PR00111">
    <property type="entry name" value="ABHYDROLASE"/>
</dbReference>
<reference evidence="2 3" key="1">
    <citation type="journal article" date="2014" name="Genome Biol. Evol.">
        <title>Acetic acid bacteria genomes reveal functional traits for adaptation to life in insect guts.</title>
        <authorList>
            <person name="Chouaia B."/>
            <person name="Gaiarsa S."/>
            <person name="Crotti E."/>
            <person name="Comandatore F."/>
            <person name="Degli Esposti M."/>
            <person name="Ricci I."/>
            <person name="Alma A."/>
            <person name="Favia G."/>
            <person name="Bandi C."/>
            <person name="Daffonchio D."/>
        </authorList>
    </citation>
    <scope>NUCLEOTIDE SEQUENCE [LARGE SCALE GENOMIC DNA]</scope>
    <source>
        <strain evidence="2 3">SF2.1</strain>
    </source>
</reference>
<organism evidence="2 3">
    <name type="scientific">Asaia bogorensis</name>
    <dbReference type="NCBI Taxonomy" id="91915"/>
    <lineage>
        <taxon>Bacteria</taxon>
        <taxon>Pseudomonadati</taxon>
        <taxon>Pseudomonadota</taxon>
        <taxon>Alphaproteobacteria</taxon>
        <taxon>Acetobacterales</taxon>
        <taxon>Acetobacteraceae</taxon>
        <taxon>Asaia</taxon>
    </lineage>
</organism>
<dbReference type="InterPro" id="IPR000073">
    <property type="entry name" value="AB_hydrolase_1"/>
</dbReference>
<name>A0A060QGB7_9PROT</name>
<gene>
    <name evidence="2" type="ORF">ASAP_1955</name>
</gene>
<evidence type="ECO:0000259" key="1">
    <source>
        <dbReference type="Pfam" id="PF12146"/>
    </source>
</evidence>
<dbReference type="eggNOG" id="COG2267">
    <property type="taxonomic scope" value="Bacteria"/>
</dbReference>
<dbReference type="Gene3D" id="3.40.50.1820">
    <property type="entry name" value="alpha/beta hydrolase"/>
    <property type="match status" value="1"/>
</dbReference>
<dbReference type="InterPro" id="IPR029058">
    <property type="entry name" value="AB_hydrolase_fold"/>
</dbReference>
<proteinExistence type="predicted"/>
<evidence type="ECO:0000313" key="2">
    <source>
        <dbReference type="EMBL" id="CDG40000.1"/>
    </source>
</evidence>
<reference evidence="2 3" key="2">
    <citation type="journal article" date="2014" name="PLoS ONE">
        <title>Evolution of mitochondria reconstructed from the energy metabolism of living bacteria.</title>
        <authorList>
            <person name="Degli Esposti M."/>
            <person name="Chouaia B."/>
            <person name="Comandatore F."/>
            <person name="Crotti E."/>
            <person name="Sassera D."/>
            <person name="Lievens P.M."/>
            <person name="Daffonchio D."/>
            <person name="Bandi C."/>
        </authorList>
    </citation>
    <scope>NUCLEOTIDE SEQUENCE [LARGE SCALE GENOMIC DNA]</scope>
    <source>
        <strain evidence="2 3">SF2.1</strain>
    </source>
</reference>
<accession>A0A060QGB7</accession>
<feature type="domain" description="Serine aminopeptidase S33" evidence="1">
    <location>
        <begin position="95"/>
        <end position="331"/>
    </location>
</feature>
<dbReference type="EC" id="3.1.1.5" evidence="2"/>